<accession>A0ABP5KZD5</accession>
<dbReference type="InterPro" id="IPR000835">
    <property type="entry name" value="HTH_MarR-typ"/>
</dbReference>
<dbReference type="Pfam" id="PF12802">
    <property type="entry name" value="MarR_2"/>
    <property type="match status" value="1"/>
</dbReference>
<dbReference type="CDD" id="cd00090">
    <property type="entry name" value="HTH_ARSR"/>
    <property type="match status" value="1"/>
</dbReference>
<sequence length="153" mass="16685">MTTSEELADEFLAASRVLVGLAVQSLAASPVDVTLVQYRVLVLLAAHGELTIGAIAGELGVNPSNATRHCDRLQRLGLLVRRRCDEDGRVVRVALTSAGRAVVDAVTDARRRDVTRILDGMSTTQWSVMLKALRAFSEAAHEPADREWVTHVW</sequence>
<dbReference type="SUPFAM" id="SSF46785">
    <property type="entry name" value="Winged helix' DNA-binding domain"/>
    <property type="match status" value="1"/>
</dbReference>
<organism evidence="2 3">
    <name type="scientific">Nocardioides koreensis</name>
    <dbReference type="NCBI Taxonomy" id="433651"/>
    <lineage>
        <taxon>Bacteria</taxon>
        <taxon>Bacillati</taxon>
        <taxon>Actinomycetota</taxon>
        <taxon>Actinomycetes</taxon>
        <taxon>Propionibacteriales</taxon>
        <taxon>Nocardioidaceae</taxon>
        <taxon>Nocardioides</taxon>
    </lineage>
</organism>
<name>A0ABP5KZD5_9ACTN</name>
<evidence type="ECO:0000313" key="3">
    <source>
        <dbReference type="Proteomes" id="UP001501771"/>
    </source>
</evidence>
<feature type="domain" description="HTH marR-type" evidence="1">
    <location>
        <begin position="4"/>
        <end position="138"/>
    </location>
</feature>
<proteinExistence type="predicted"/>
<dbReference type="InterPro" id="IPR036388">
    <property type="entry name" value="WH-like_DNA-bd_sf"/>
</dbReference>
<comment type="caution">
    <text evidence="2">The sequence shown here is derived from an EMBL/GenBank/DDBJ whole genome shotgun (WGS) entry which is preliminary data.</text>
</comment>
<dbReference type="Proteomes" id="UP001501771">
    <property type="component" value="Unassembled WGS sequence"/>
</dbReference>
<dbReference type="RefSeq" id="WP_344147080.1">
    <property type="nucleotide sequence ID" value="NZ_BAAAQR010000001.1"/>
</dbReference>
<protein>
    <submittedName>
        <fullName evidence="2">MarR family transcriptional regulator</fullName>
    </submittedName>
</protein>
<dbReference type="PANTHER" id="PTHR33164">
    <property type="entry name" value="TRANSCRIPTIONAL REGULATOR, MARR FAMILY"/>
    <property type="match status" value="1"/>
</dbReference>
<dbReference type="Gene3D" id="1.10.10.10">
    <property type="entry name" value="Winged helix-like DNA-binding domain superfamily/Winged helix DNA-binding domain"/>
    <property type="match status" value="1"/>
</dbReference>
<gene>
    <name evidence="2" type="ORF">GCM10009844_05090</name>
</gene>
<reference evidence="3" key="1">
    <citation type="journal article" date="2019" name="Int. J. Syst. Evol. Microbiol.">
        <title>The Global Catalogue of Microorganisms (GCM) 10K type strain sequencing project: providing services to taxonomists for standard genome sequencing and annotation.</title>
        <authorList>
            <consortium name="The Broad Institute Genomics Platform"/>
            <consortium name="The Broad Institute Genome Sequencing Center for Infectious Disease"/>
            <person name="Wu L."/>
            <person name="Ma J."/>
        </authorList>
    </citation>
    <scope>NUCLEOTIDE SEQUENCE [LARGE SCALE GENOMIC DNA]</scope>
    <source>
        <strain evidence="3">JCM 16022</strain>
    </source>
</reference>
<keyword evidence="3" id="KW-1185">Reference proteome</keyword>
<dbReference type="EMBL" id="BAAAQR010000001">
    <property type="protein sequence ID" value="GAA2137733.1"/>
    <property type="molecule type" value="Genomic_DNA"/>
</dbReference>
<evidence type="ECO:0000313" key="2">
    <source>
        <dbReference type="EMBL" id="GAA2137733.1"/>
    </source>
</evidence>
<dbReference type="PANTHER" id="PTHR33164:SF94">
    <property type="entry name" value="TRANSCRIPTIONAL REGULATORY PROTEIN-RELATED"/>
    <property type="match status" value="1"/>
</dbReference>
<dbReference type="InterPro" id="IPR011991">
    <property type="entry name" value="ArsR-like_HTH"/>
</dbReference>
<dbReference type="InterPro" id="IPR036390">
    <property type="entry name" value="WH_DNA-bd_sf"/>
</dbReference>
<dbReference type="SMART" id="SM00418">
    <property type="entry name" value="HTH_ARSR"/>
    <property type="match status" value="1"/>
</dbReference>
<dbReference type="InterPro" id="IPR001845">
    <property type="entry name" value="HTH_ArsR_DNA-bd_dom"/>
</dbReference>
<dbReference type="SMART" id="SM00347">
    <property type="entry name" value="HTH_MARR"/>
    <property type="match status" value="1"/>
</dbReference>
<evidence type="ECO:0000259" key="1">
    <source>
        <dbReference type="PROSITE" id="PS50995"/>
    </source>
</evidence>
<dbReference type="PROSITE" id="PS50995">
    <property type="entry name" value="HTH_MARR_2"/>
    <property type="match status" value="1"/>
</dbReference>
<dbReference type="InterPro" id="IPR039422">
    <property type="entry name" value="MarR/SlyA-like"/>
</dbReference>